<sequence>MQMGGTRGLESKKMTKESVFETQGGDRLEVNDATGAIEDAHLKFHGLVDFGLVHTMRMIAQYRSRDVLKLRGELTVQMVLGLSLLQEYGKEQVHGRCTMIPPRAKMLTLFTDQRKRAIRNKVVVKRKLKG</sequence>
<evidence type="ECO:0000313" key="2">
    <source>
        <dbReference type="EMBL" id="GJT83278.1"/>
    </source>
</evidence>
<dbReference type="EMBL" id="BQNB010019248">
    <property type="protein sequence ID" value="GJT83278.1"/>
    <property type="molecule type" value="Genomic_DNA"/>
</dbReference>
<evidence type="ECO:0000313" key="3">
    <source>
        <dbReference type="Proteomes" id="UP001151760"/>
    </source>
</evidence>
<feature type="compositionally biased region" description="Basic and acidic residues" evidence="1">
    <location>
        <begin position="9"/>
        <end position="21"/>
    </location>
</feature>
<proteinExistence type="predicted"/>
<feature type="region of interest" description="Disordered" evidence="1">
    <location>
        <begin position="1"/>
        <end position="21"/>
    </location>
</feature>
<accession>A0ABQ5H6H1</accession>
<keyword evidence="3" id="KW-1185">Reference proteome</keyword>
<organism evidence="2 3">
    <name type="scientific">Tanacetum coccineum</name>
    <dbReference type="NCBI Taxonomy" id="301880"/>
    <lineage>
        <taxon>Eukaryota</taxon>
        <taxon>Viridiplantae</taxon>
        <taxon>Streptophyta</taxon>
        <taxon>Embryophyta</taxon>
        <taxon>Tracheophyta</taxon>
        <taxon>Spermatophyta</taxon>
        <taxon>Magnoliopsida</taxon>
        <taxon>eudicotyledons</taxon>
        <taxon>Gunneridae</taxon>
        <taxon>Pentapetalae</taxon>
        <taxon>asterids</taxon>
        <taxon>campanulids</taxon>
        <taxon>Asterales</taxon>
        <taxon>Asteraceae</taxon>
        <taxon>Asteroideae</taxon>
        <taxon>Anthemideae</taxon>
        <taxon>Anthemidinae</taxon>
        <taxon>Tanacetum</taxon>
    </lineage>
</organism>
<dbReference type="Proteomes" id="UP001151760">
    <property type="component" value="Unassembled WGS sequence"/>
</dbReference>
<reference evidence="2" key="1">
    <citation type="journal article" date="2022" name="Int. J. Mol. Sci.">
        <title>Draft Genome of Tanacetum Coccineum: Genomic Comparison of Closely Related Tanacetum-Family Plants.</title>
        <authorList>
            <person name="Yamashiro T."/>
            <person name="Shiraishi A."/>
            <person name="Nakayama K."/>
            <person name="Satake H."/>
        </authorList>
    </citation>
    <scope>NUCLEOTIDE SEQUENCE</scope>
</reference>
<reference evidence="2" key="2">
    <citation type="submission" date="2022-01" db="EMBL/GenBank/DDBJ databases">
        <authorList>
            <person name="Yamashiro T."/>
            <person name="Shiraishi A."/>
            <person name="Satake H."/>
            <person name="Nakayama K."/>
        </authorList>
    </citation>
    <scope>NUCLEOTIDE SEQUENCE</scope>
</reference>
<evidence type="ECO:0000256" key="1">
    <source>
        <dbReference type="SAM" id="MobiDB-lite"/>
    </source>
</evidence>
<gene>
    <name evidence="2" type="ORF">Tco_1057620</name>
</gene>
<comment type="caution">
    <text evidence="2">The sequence shown here is derived from an EMBL/GenBank/DDBJ whole genome shotgun (WGS) entry which is preliminary data.</text>
</comment>
<protein>
    <submittedName>
        <fullName evidence="2">Uncharacterized protein</fullName>
    </submittedName>
</protein>
<name>A0ABQ5H6H1_9ASTR</name>